<evidence type="ECO:0000256" key="1">
    <source>
        <dbReference type="SAM" id="Phobius"/>
    </source>
</evidence>
<proteinExistence type="predicted"/>
<dbReference type="OrthoDB" id="3357408at2759"/>
<name>A0A165QIZ5_9APHY</name>
<organism evidence="2 3">
    <name type="scientific">Daedalea quercina L-15889</name>
    <dbReference type="NCBI Taxonomy" id="1314783"/>
    <lineage>
        <taxon>Eukaryota</taxon>
        <taxon>Fungi</taxon>
        <taxon>Dikarya</taxon>
        <taxon>Basidiomycota</taxon>
        <taxon>Agaricomycotina</taxon>
        <taxon>Agaricomycetes</taxon>
        <taxon>Polyporales</taxon>
        <taxon>Fomitopsis</taxon>
    </lineage>
</organism>
<sequence length="327" mass="37083">MANFPIAEAELTALVLQSIAYGMHVVTFAACLYTWFYRPSDSNAGVAGRRLWMLVAMTFFFISTCSVSLNYYHNLVAFIFYRGPGGANEEFDQFTNWVNFIRNIFYDVNEAVSDVALIYRCWLVHAYSRRRAIVAIAPLILWLGWLAITILLVYYKAILDHATSIPATREIQPFIYTCYSITLIINVFSTGLIIVRLWNFHRRSAEVFTQNWRGRGRLNLVRMILIIVESALLYTTTVIVCIALDIVGSNAYYCATNLSFEAAGISFDLIIIRIWNGVSTEQTQAFADTELHLSKGRTIPHEEEVGTVRMDLDRAIPHDTEPAATGN</sequence>
<keyword evidence="1" id="KW-0812">Transmembrane</keyword>
<dbReference type="Proteomes" id="UP000076727">
    <property type="component" value="Unassembled WGS sequence"/>
</dbReference>
<keyword evidence="1" id="KW-0472">Membrane</keyword>
<keyword evidence="3" id="KW-1185">Reference proteome</keyword>
<feature type="transmembrane region" description="Helical" evidence="1">
    <location>
        <begin position="220"/>
        <end position="247"/>
    </location>
</feature>
<accession>A0A165QIZ5</accession>
<evidence type="ECO:0000313" key="3">
    <source>
        <dbReference type="Proteomes" id="UP000076727"/>
    </source>
</evidence>
<dbReference type="AlphaFoldDB" id="A0A165QIZ5"/>
<dbReference type="EMBL" id="KV429057">
    <property type="protein sequence ID" value="KZT69529.1"/>
    <property type="molecule type" value="Genomic_DNA"/>
</dbReference>
<reference evidence="2 3" key="1">
    <citation type="journal article" date="2016" name="Mol. Biol. Evol.">
        <title>Comparative Genomics of Early-Diverging Mushroom-Forming Fungi Provides Insights into the Origins of Lignocellulose Decay Capabilities.</title>
        <authorList>
            <person name="Nagy L.G."/>
            <person name="Riley R."/>
            <person name="Tritt A."/>
            <person name="Adam C."/>
            <person name="Daum C."/>
            <person name="Floudas D."/>
            <person name="Sun H."/>
            <person name="Yadav J.S."/>
            <person name="Pangilinan J."/>
            <person name="Larsson K.H."/>
            <person name="Matsuura K."/>
            <person name="Barry K."/>
            <person name="Labutti K."/>
            <person name="Kuo R."/>
            <person name="Ohm R.A."/>
            <person name="Bhattacharya S.S."/>
            <person name="Shirouzu T."/>
            <person name="Yoshinaga Y."/>
            <person name="Martin F.M."/>
            <person name="Grigoriev I.V."/>
            <person name="Hibbett D.S."/>
        </authorList>
    </citation>
    <scope>NUCLEOTIDE SEQUENCE [LARGE SCALE GENOMIC DNA]</scope>
    <source>
        <strain evidence="2 3">L-15889</strain>
    </source>
</reference>
<feature type="transmembrane region" description="Helical" evidence="1">
    <location>
        <begin position="174"/>
        <end position="199"/>
    </location>
</feature>
<gene>
    <name evidence="2" type="ORF">DAEQUDRAFT_765372</name>
</gene>
<dbReference type="STRING" id="1314783.A0A165QIZ5"/>
<protein>
    <submittedName>
        <fullName evidence="2">Uncharacterized protein</fullName>
    </submittedName>
</protein>
<feature type="transmembrane region" description="Helical" evidence="1">
    <location>
        <begin position="51"/>
        <end position="72"/>
    </location>
</feature>
<keyword evidence="1" id="KW-1133">Transmembrane helix</keyword>
<feature type="transmembrane region" description="Helical" evidence="1">
    <location>
        <begin position="132"/>
        <end position="154"/>
    </location>
</feature>
<feature type="transmembrane region" description="Helical" evidence="1">
    <location>
        <begin position="12"/>
        <end position="36"/>
    </location>
</feature>
<evidence type="ECO:0000313" key="2">
    <source>
        <dbReference type="EMBL" id="KZT69529.1"/>
    </source>
</evidence>